<gene>
    <name evidence="11" type="ORF">HPP92_000903</name>
</gene>
<dbReference type="InterPro" id="IPR013210">
    <property type="entry name" value="LRR_N_plant-typ"/>
</dbReference>
<keyword evidence="3" id="KW-0812">Transmembrane</keyword>
<dbReference type="FunFam" id="3.80.10.10:FF:000041">
    <property type="entry name" value="LRR receptor-like serine/threonine-protein kinase ERECTA"/>
    <property type="match status" value="1"/>
</dbReference>
<evidence type="ECO:0000256" key="6">
    <source>
        <dbReference type="ARBA" id="ARBA00022989"/>
    </source>
</evidence>
<evidence type="ECO:0000256" key="5">
    <source>
        <dbReference type="ARBA" id="ARBA00022737"/>
    </source>
</evidence>
<comment type="caution">
    <text evidence="11">The sequence shown here is derived from an EMBL/GenBank/DDBJ whole genome shotgun (WGS) entry which is preliminary data.</text>
</comment>
<keyword evidence="6" id="KW-1133">Transmembrane helix</keyword>
<feature type="chain" id="PRO_5032456433" description="Leucine-rich repeat-containing N-terminal plant-type domain-containing protein" evidence="9">
    <location>
        <begin position="24"/>
        <end position="303"/>
    </location>
</feature>
<evidence type="ECO:0000313" key="12">
    <source>
        <dbReference type="Proteomes" id="UP000636800"/>
    </source>
</evidence>
<dbReference type="AlphaFoldDB" id="A0A835S2B9"/>
<dbReference type="EMBL" id="JADCNL010000001">
    <property type="protein sequence ID" value="KAG0496212.1"/>
    <property type="molecule type" value="Genomic_DNA"/>
</dbReference>
<feature type="domain" description="Leucine-rich repeat-containing N-terminal plant-type" evidence="10">
    <location>
        <begin position="25"/>
        <end position="61"/>
    </location>
</feature>
<dbReference type="Pfam" id="PF12799">
    <property type="entry name" value="LRR_4"/>
    <property type="match status" value="1"/>
</dbReference>
<reference evidence="11 12" key="1">
    <citation type="journal article" date="2020" name="Nat. Food">
        <title>A phased Vanilla planifolia genome enables genetic improvement of flavour and production.</title>
        <authorList>
            <person name="Hasing T."/>
            <person name="Tang H."/>
            <person name="Brym M."/>
            <person name="Khazi F."/>
            <person name="Huang T."/>
            <person name="Chambers A.H."/>
        </authorList>
    </citation>
    <scope>NUCLEOTIDE SEQUENCE [LARGE SCALE GENOMIC DNA]</scope>
    <source>
        <tissue evidence="11">Leaf</tissue>
    </source>
</reference>
<dbReference type="Gene3D" id="3.80.10.10">
    <property type="entry name" value="Ribonuclease Inhibitor"/>
    <property type="match status" value="1"/>
</dbReference>
<dbReference type="PRINTS" id="PR00019">
    <property type="entry name" value="LEURICHRPT"/>
</dbReference>
<dbReference type="Pfam" id="PF13855">
    <property type="entry name" value="LRR_8"/>
    <property type="match status" value="1"/>
</dbReference>
<proteinExistence type="predicted"/>
<organism evidence="11 12">
    <name type="scientific">Vanilla planifolia</name>
    <name type="common">Vanilla</name>
    <dbReference type="NCBI Taxonomy" id="51239"/>
    <lineage>
        <taxon>Eukaryota</taxon>
        <taxon>Viridiplantae</taxon>
        <taxon>Streptophyta</taxon>
        <taxon>Embryophyta</taxon>
        <taxon>Tracheophyta</taxon>
        <taxon>Spermatophyta</taxon>
        <taxon>Magnoliopsida</taxon>
        <taxon>Liliopsida</taxon>
        <taxon>Asparagales</taxon>
        <taxon>Orchidaceae</taxon>
        <taxon>Vanilloideae</taxon>
        <taxon>Vanilleae</taxon>
        <taxon>Vanilla</taxon>
    </lineage>
</organism>
<evidence type="ECO:0000256" key="2">
    <source>
        <dbReference type="ARBA" id="ARBA00022614"/>
    </source>
</evidence>
<dbReference type="SUPFAM" id="SSF52058">
    <property type="entry name" value="L domain-like"/>
    <property type="match status" value="1"/>
</dbReference>
<name>A0A835S2B9_VANPL</name>
<evidence type="ECO:0000256" key="3">
    <source>
        <dbReference type="ARBA" id="ARBA00022692"/>
    </source>
</evidence>
<accession>A0A835S2B9</accession>
<keyword evidence="2" id="KW-0433">Leucine-rich repeat</keyword>
<evidence type="ECO:0000256" key="7">
    <source>
        <dbReference type="ARBA" id="ARBA00023136"/>
    </source>
</evidence>
<evidence type="ECO:0000256" key="8">
    <source>
        <dbReference type="ARBA" id="ARBA00023180"/>
    </source>
</evidence>
<comment type="subcellular location">
    <subcellularLocation>
        <location evidence="1">Membrane</location>
        <topology evidence="1">Single-pass membrane protein</topology>
    </subcellularLocation>
</comment>
<dbReference type="InterPro" id="IPR032675">
    <property type="entry name" value="LRR_dom_sf"/>
</dbReference>
<evidence type="ECO:0000256" key="1">
    <source>
        <dbReference type="ARBA" id="ARBA00004167"/>
    </source>
</evidence>
<evidence type="ECO:0000259" key="10">
    <source>
        <dbReference type="Pfam" id="PF08263"/>
    </source>
</evidence>
<dbReference type="Proteomes" id="UP000636800">
    <property type="component" value="Chromosome 1"/>
</dbReference>
<keyword evidence="4 9" id="KW-0732">Signal</keyword>
<dbReference type="Pfam" id="PF08263">
    <property type="entry name" value="LRRNT_2"/>
    <property type="match status" value="1"/>
</dbReference>
<dbReference type="GO" id="GO:0016020">
    <property type="term" value="C:membrane"/>
    <property type="evidence" value="ECO:0007669"/>
    <property type="project" value="UniProtKB-SubCell"/>
</dbReference>
<dbReference type="PANTHER" id="PTHR48060:SF21">
    <property type="entry name" value="L DOMAIN-LIKE PROTEIN"/>
    <property type="match status" value="1"/>
</dbReference>
<keyword evidence="7" id="KW-0472">Membrane</keyword>
<evidence type="ECO:0000256" key="4">
    <source>
        <dbReference type="ARBA" id="ARBA00022729"/>
    </source>
</evidence>
<feature type="signal peptide" evidence="9">
    <location>
        <begin position="1"/>
        <end position="23"/>
    </location>
</feature>
<evidence type="ECO:0000256" key="9">
    <source>
        <dbReference type="SAM" id="SignalP"/>
    </source>
</evidence>
<dbReference type="InterPro" id="IPR001611">
    <property type="entry name" value="Leu-rich_rpt"/>
</dbReference>
<keyword evidence="12" id="KW-1185">Reference proteome</keyword>
<dbReference type="FunFam" id="3.80.10.10:FF:000275">
    <property type="entry name" value="Leucine-rich repeat receptor-like protein kinase"/>
    <property type="match status" value="1"/>
</dbReference>
<evidence type="ECO:0000313" key="11">
    <source>
        <dbReference type="EMBL" id="KAG0496212.1"/>
    </source>
</evidence>
<keyword evidence="8" id="KW-0325">Glycoprotein</keyword>
<dbReference type="OrthoDB" id="1913857at2759"/>
<dbReference type="InterPro" id="IPR025875">
    <property type="entry name" value="Leu-rich_rpt_4"/>
</dbReference>
<sequence>MHHRTVLSVFPLFFLILCVVTYGGEREALLEFKASVSDPAGVLSDWGAAAGHCSWRGVYCDARGRVVAVNISSDTGGQPAACTRSFPFVRRCHGEGRGLAGKLSPSIGKLSNLRVLSLPFHSFYGEIPVQVWGIEKLEVFDLEGNLLVGTLPSRFPRQLRVLNLASNLITGEIPFSLSRCVHLEVLDLSRNRLCGSLPSFLDNFRKLNKLLLSSNHLENSIPDDICGACSTLEHLDLSGNSLIGIIPRSLGNCSNLRSLLLFSNLLHGVIPSDLGHLKMLRALDVSRNNLRGQFLKSLATARN</sequence>
<dbReference type="PANTHER" id="PTHR48060">
    <property type="entry name" value="DNA DAMAGE-REPAIR/TOLERATION PROTEIN DRT100"/>
    <property type="match status" value="1"/>
</dbReference>
<protein>
    <recommendedName>
        <fullName evidence="10">Leucine-rich repeat-containing N-terminal plant-type domain-containing protein</fullName>
    </recommendedName>
</protein>
<dbReference type="InterPro" id="IPR053211">
    <property type="entry name" value="DNA_repair-toleration"/>
</dbReference>
<keyword evidence="5" id="KW-0677">Repeat</keyword>